<dbReference type="OrthoDB" id="10610910at2759"/>
<reference evidence="2" key="1">
    <citation type="submission" date="2025-08" db="UniProtKB">
        <authorList>
            <consortium name="Ensembl"/>
        </authorList>
    </citation>
    <scope>IDENTIFICATION</scope>
</reference>
<dbReference type="Ensembl" id="ENSMCST00000012314.1">
    <property type="protein sequence ID" value="ENSMCSP00000012003.1"/>
    <property type="gene ID" value="ENSMCSG00000008502.1"/>
</dbReference>
<dbReference type="AlphaFoldDB" id="A0A8C5TRK3"/>
<keyword evidence="3" id="KW-1185">Reference proteome</keyword>
<accession>A0A8C5TRK3</accession>
<dbReference type="Proteomes" id="UP000694560">
    <property type="component" value="Unplaced"/>
</dbReference>
<name>A0A8C5TRK3_9PASS</name>
<proteinExistence type="predicted"/>
<feature type="region of interest" description="Disordered" evidence="1">
    <location>
        <begin position="1"/>
        <end position="28"/>
    </location>
</feature>
<evidence type="ECO:0000313" key="3">
    <source>
        <dbReference type="Proteomes" id="UP000694560"/>
    </source>
</evidence>
<organism evidence="2 3">
    <name type="scientific">Malurus cyaneus samueli</name>
    <dbReference type="NCBI Taxonomy" id="2593467"/>
    <lineage>
        <taxon>Eukaryota</taxon>
        <taxon>Metazoa</taxon>
        <taxon>Chordata</taxon>
        <taxon>Craniata</taxon>
        <taxon>Vertebrata</taxon>
        <taxon>Euteleostomi</taxon>
        <taxon>Archelosauria</taxon>
        <taxon>Archosauria</taxon>
        <taxon>Dinosauria</taxon>
        <taxon>Saurischia</taxon>
        <taxon>Theropoda</taxon>
        <taxon>Coelurosauria</taxon>
        <taxon>Aves</taxon>
        <taxon>Neognathae</taxon>
        <taxon>Neoaves</taxon>
        <taxon>Telluraves</taxon>
        <taxon>Australaves</taxon>
        <taxon>Passeriformes</taxon>
        <taxon>Meliphagoidea</taxon>
        <taxon>Maluridae</taxon>
        <taxon>Malurus</taxon>
    </lineage>
</organism>
<sequence length="93" mass="10002">FQMLARTSICPGHGSERDRTHGGGFVGRPSNLSLSCRSALRGLGPPNTHTRTHSHPPYSHLDALSSRSSSRGCTTAAGGSWVFRGRRISWRSG</sequence>
<protein>
    <submittedName>
        <fullName evidence="2">Uncharacterized protein</fullName>
    </submittedName>
</protein>
<evidence type="ECO:0000313" key="2">
    <source>
        <dbReference type="Ensembl" id="ENSMCSP00000012003.1"/>
    </source>
</evidence>
<feature type="region of interest" description="Disordered" evidence="1">
    <location>
        <begin position="42"/>
        <end position="71"/>
    </location>
</feature>
<evidence type="ECO:0000256" key="1">
    <source>
        <dbReference type="SAM" id="MobiDB-lite"/>
    </source>
</evidence>
<reference evidence="2" key="2">
    <citation type="submission" date="2025-09" db="UniProtKB">
        <authorList>
            <consortium name="Ensembl"/>
        </authorList>
    </citation>
    <scope>IDENTIFICATION</scope>
</reference>